<evidence type="ECO:0000313" key="2">
    <source>
        <dbReference type="EMBL" id="SEK87744.1"/>
    </source>
</evidence>
<dbReference type="EMBL" id="FOAZ01000004">
    <property type="protein sequence ID" value="SEK87744.1"/>
    <property type="molecule type" value="Genomic_DNA"/>
</dbReference>
<sequence>MELSDGRAPLSAAHRQRVSSGALFGAIQCAARNRAEELEIHKTDSGQGVPSTDETDPVARTAATAVPSPTSVAAAPRPGPRPGPPARRPVPGPPAGPTRSAKPGSPARRSADALPTLPELQLLPAAPDTALDRADEAVDLLLDAGRAPGQILVLTTDAAHPWQQHEQSFGAERYWAQLEAGDDVFYASAQDCRATRREAVVLAVNGGDTSTVQDALAVALARATTLLIVCGETPLPAQR</sequence>
<dbReference type="Proteomes" id="UP000183015">
    <property type="component" value="Unassembled WGS sequence"/>
</dbReference>
<keyword evidence="3" id="KW-1185">Reference proteome</keyword>
<gene>
    <name evidence="2" type="ORF">SAMN05414137_104109</name>
</gene>
<name>A0A1H7KMI3_STRJI</name>
<organism evidence="2 3">
    <name type="scientific">Streptacidiphilus jiangxiensis</name>
    <dbReference type="NCBI Taxonomy" id="235985"/>
    <lineage>
        <taxon>Bacteria</taxon>
        <taxon>Bacillati</taxon>
        <taxon>Actinomycetota</taxon>
        <taxon>Actinomycetes</taxon>
        <taxon>Kitasatosporales</taxon>
        <taxon>Streptomycetaceae</taxon>
        <taxon>Streptacidiphilus</taxon>
    </lineage>
</organism>
<feature type="region of interest" description="Disordered" evidence="1">
    <location>
        <begin position="38"/>
        <end position="120"/>
    </location>
</feature>
<proteinExistence type="predicted"/>
<accession>A0A1H7KMI3</accession>
<feature type="compositionally biased region" description="Low complexity" evidence="1">
    <location>
        <begin position="58"/>
        <end position="76"/>
    </location>
</feature>
<reference evidence="3" key="1">
    <citation type="submission" date="2016-10" db="EMBL/GenBank/DDBJ databases">
        <authorList>
            <person name="Varghese N."/>
        </authorList>
    </citation>
    <scope>NUCLEOTIDE SEQUENCE [LARGE SCALE GENOMIC DNA]</scope>
    <source>
        <strain evidence="3">DSM 45096 / BCRC 16803 / CGMCC 4.1857 / CIP 109030 / JCM 12277 / KCTC 19219 / NBRC 100920 / 33214</strain>
    </source>
</reference>
<feature type="region of interest" description="Disordered" evidence="1">
    <location>
        <begin position="1"/>
        <end position="20"/>
    </location>
</feature>
<dbReference type="STRING" id="235985.SAMN05414137_104109"/>
<dbReference type="eggNOG" id="COG1112">
    <property type="taxonomic scope" value="Bacteria"/>
</dbReference>
<dbReference type="AlphaFoldDB" id="A0A1H7KMI3"/>
<feature type="compositionally biased region" description="Pro residues" evidence="1">
    <location>
        <begin position="77"/>
        <end position="96"/>
    </location>
</feature>
<evidence type="ECO:0000256" key="1">
    <source>
        <dbReference type="SAM" id="MobiDB-lite"/>
    </source>
</evidence>
<evidence type="ECO:0000313" key="3">
    <source>
        <dbReference type="Proteomes" id="UP000183015"/>
    </source>
</evidence>
<protein>
    <submittedName>
        <fullName evidence="2">Uncharacterized protein</fullName>
    </submittedName>
</protein>